<keyword evidence="16" id="KW-1185">Reference proteome</keyword>
<dbReference type="SUPFAM" id="SSF46589">
    <property type="entry name" value="tRNA-binding arm"/>
    <property type="match status" value="1"/>
</dbReference>
<dbReference type="InterPro" id="IPR004529">
    <property type="entry name" value="Phe-tRNA-synth_IIc_asu"/>
</dbReference>
<evidence type="ECO:0000256" key="2">
    <source>
        <dbReference type="ARBA" id="ARBA00010207"/>
    </source>
</evidence>
<keyword evidence="10 13" id="KW-0648">Protein biosynthesis</keyword>
<dbReference type="Gene3D" id="3.30.930.10">
    <property type="entry name" value="Bira Bifunctional Protein, Domain 2"/>
    <property type="match status" value="1"/>
</dbReference>
<dbReference type="HAMAP" id="MF_00281">
    <property type="entry name" value="Phe_tRNA_synth_alpha1"/>
    <property type="match status" value="1"/>
</dbReference>
<evidence type="ECO:0000256" key="5">
    <source>
        <dbReference type="ARBA" id="ARBA00022598"/>
    </source>
</evidence>
<feature type="binding site" evidence="13">
    <location>
        <position position="262"/>
    </location>
    <ligand>
        <name>Mg(2+)</name>
        <dbReference type="ChEBI" id="CHEBI:18420"/>
        <note>shared with beta subunit</note>
    </ligand>
</feature>
<dbReference type="GO" id="GO:0005524">
    <property type="term" value="F:ATP binding"/>
    <property type="evidence" value="ECO:0007669"/>
    <property type="project" value="UniProtKB-UniRule"/>
</dbReference>
<dbReference type="Pfam" id="PF02912">
    <property type="entry name" value="Phe_tRNA-synt_N"/>
    <property type="match status" value="1"/>
</dbReference>
<comment type="similarity">
    <text evidence="2 13">Belongs to the class-II aminoacyl-tRNA synthetase family. Phe-tRNA synthetase alpha subunit type 1 subfamily.</text>
</comment>
<evidence type="ECO:0000256" key="12">
    <source>
        <dbReference type="ARBA" id="ARBA00049255"/>
    </source>
</evidence>
<dbReference type="InterPro" id="IPR004188">
    <property type="entry name" value="Phe-tRNA_ligase_II_N"/>
</dbReference>
<dbReference type="PROSITE" id="PS50862">
    <property type="entry name" value="AA_TRNA_LIGASE_II"/>
    <property type="match status" value="1"/>
</dbReference>
<dbReference type="GO" id="GO:0004826">
    <property type="term" value="F:phenylalanine-tRNA ligase activity"/>
    <property type="evidence" value="ECO:0007669"/>
    <property type="project" value="UniProtKB-UniRule"/>
</dbReference>
<keyword evidence="8 13" id="KW-0067">ATP-binding</keyword>
<protein>
    <recommendedName>
        <fullName evidence="13">Phenylalanine--tRNA ligase alpha subunit</fullName>
        <ecNumber evidence="13">6.1.1.20</ecNumber>
    </recommendedName>
    <alternativeName>
        <fullName evidence="13">Phenylalanyl-tRNA synthetase alpha subunit</fullName>
        <shortName evidence="13">PheRS</shortName>
    </alternativeName>
</protein>
<dbReference type="InterPro" id="IPR002319">
    <property type="entry name" value="Phenylalanyl-tRNA_Synthase"/>
</dbReference>
<evidence type="ECO:0000256" key="8">
    <source>
        <dbReference type="ARBA" id="ARBA00022840"/>
    </source>
</evidence>
<organism evidence="15 16">
    <name type="scientific">Oligosphaera ethanolica</name>
    <dbReference type="NCBI Taxonomy" id="760260"/>
    <lineage>
        <taxon>Bacteria</taxon>
        <taxon>Pseudomonadati</taxon>
        <taxon>Lentisphaerota</taxon>
        <taxon>Oligosphaeria</taxon>
        <taxon>Oligosphaerales</taxon>
        <taxon>Oligosphaeraceae</taxon>
        <taxon>Oligosphaera</taxon>
    </lineage>
</organism>
<feature type="domain" description="Aminoacyl-transfer RNA synthetases class-II family profile" evidence="14">
    <location>
        <begin position="119"/>
        <end position="346"/>
    </location>
</feature>
<dbReference type="InterPro" id="IPR022911">
    <property type="entry name" value="Phe_tRNA_ligase_alpha1_bac"/>
</dbReference>
<dbReference type="GO" id="GO:0000049">
    <property type="term" value="F:tRNA binding"/>
    <property type="evidence" value="ECO:0007669"/>
    <property type="project" value="InterPro"/>
</dbReference>
<dbReference type="Pfam" id="PF01409">
    <property type="entry name" value="tRNA-synt_2d"/>
    <property type="match status" value="1"/>
</dbReference>
<evidence type="ECO:0000256" key="7">
    <source>
        <dbReference type="ARBA" id="ARBA00022741"/>
    </source>
</evidence>
<evidence type="ECO:0000256" key="11">
    <source>
        <dbReference type="ARBA" id="ARBA00023146"/>
    </source>
</evidence>
<dbReference type="RefSeq" id="WP_307264787.1">
    <property type="nucleotide sequence ID" value="NZ_JAUSVL010000001.1"/>
</dbReference>
<comment type="subcellular location">
    <subcellularLocation>
        <location evidence="1 13">Cytoplasm</location>
    </subcellularLocation>
</comment>
<name>A0AAE4APT5_9BACT</name>
<evidence type="ECO:0000256" key="10">
    <source>
        <dbReference type="ARBA" id="ARBA00022917"/>
    </source>
</evidence>
<keyword evidence="6 13" id="KW-0479">Metal-binding</keyword>
<reference evidence="15" key="1">
    <citation type="submission" date="2023-07" db="EMBL/GenBank/DDBJ databases">
        <title>Genomic Encyclopedia of Type Strains, Phase IV (KMG-IV): sequencing the most valuable type-strain genomes for metagenomic binning, comparative biology and taxonomic classification.</title>
        <authorList>
            <person name="Goeker M."/>
        </authorList>
    </citation>
    <scope>NUCLEOTIDE SEQUENCE</scope>
    <source>
        <strain evidence="15">DSM 24202</strain>
    </source>
</reference>
<comment type="caution">
    <text evidence="15">The sequence shown here is derived from an EMBL/GenBank/DDBJ whole genome shotgun (WGS) entry which is preliminary data.</text>
</comment>
<keyword evidence="11 13" id="KW-0030">Aminoacyl-tRNA synthetase</keyword>
<keyword evidence="9 13" id="KW-0460">Magnesium</keyword>
<keyword evidence="5 13" id="KW-0436">Ligase</keyword>
<evidence type="ECO:0000256" key="4">
    <source>
        <dbReference type="ARBA" id="ARBA00022490"/>
    </source>
</evidence>
<dbReference type="AlphaFoldDB" id="A0AAE4APT5"/>
<dbReference type="PANTHER" id="PTHR11538:SF41">
    <property type="entry name" value="PHENYLALANINE--TRNA LIGASE, MITOCHONDRIAL"/>
    <property type="match status" value="1"/>
</dbReference>
<keyword evidence="4 13" id="KW-0963">Cytoplasm</keyword>
<evidence type="ECO:0000256" key="9">
    <source>
        <dbReference type="ARBA" id="ARBA00022842"/>
    </source>
</evidence>
<comment type="cofactor">
    <cofactor evidence="13">
        <name>Mg(2+)</name>
        <dbReference type="ChEBI" id="CHEBI:18420"/>
    </cofactor>
    <text evidence="13">Binds 2 magnesium ions per tetramer.</text>
</comment>
<evidence type="ECO:0000256" key="13">
    <source>
        <dbReference type="HAMAP-Rule" id="MF_00281"/>
    </source>
</evidence>
<keyword evidence="7 13" id="KW-0547">Nucleotide-binding</keyword>
<evidence type="ECO:0000256" key="3">
    <source>
        <dbReference type="ARBA" id="ARBA00011209"/>
    </source>
</evidence>
<dbReference type="GO" id="GO:0005737">
    <property type="term" value="C:cytoplasm"/>
    <property type="evidence" value="ECO:0007669"/>
    <property type="project" value="UniProtKB-SubCell"/>
</dbReference>
<evidence type="ECO:0000256" key="1">
    <source>
        <dbReference type="ARBA" id="ARBA00004496"/>
    </source>
</evidence>
<evidence type="ECO:0000313" key="15">
    <source>
        <dbReference type="EMBL" id="MDQ0291669.1"/>
    </source>
</evidence>
<gene>
    <name evidence="13" type="primary">pheS</name>
    <name evidence="15" type="ORF">J3R75_003776</name>
</gene>
<accession>A0AAE4APT5</accession>
<dbReference type="NCBIfam" id="TIGR00468">
    <property type="entry name" value="pheS"/>
    <property type="match status" value="1"/>
</dbReference>
<proteinExistence type="inferred from homology"/>
<comment type="subunit">
    <text evidence="3 13">Tetramer of two alpha and two beta subunits.</text>
</comment>
<comment type="catalytic activity">
    <reaction evidence="12 13">
        <text>tRNA(Phe) + L-phenylalanine + ATP = L-phenylalanyl-tRNA(Phe) + AMP + diphosphate + H(+)</text>
        <dbReference type="Rhea" id="RHEA:19413"/>
        <dbReference type="Rhea" id="RHEA-COMP:9668"/>
        <dbReference type="Rhea" id="RHEA-COMP:9699"/>
        <dbReference type="ChEBI" id="CHEBI:15378"/>
        <dbReference type="ChEBI" id="CHEBI:30616"/>
        <dbReference type="ChEBI" id="CHEBI:33019"/>
        <dbReference type="ChEBI" id="CHEBI:58095"/>
        <dbReference type="ChEBI" id="CHEBI:78442"/>
        <dbReference type="ChEBI" id="CHEBI:78531"/>
        <dbReference type="ChEBI" id="CHEBI:456215"/>
        <dbReference type="EC" id="6.1.1.20"/>
    </reaction>
</comment>
<dbReference type="InterPro" id="IPR045864">
    <property type="entry name" value="aa-tRNA-synth_II/BPL/LPL"/>
</dbReference>
<evidence type="ECO:0000313" key="16">
    <source>
        <dbReference type="Proteomes" id="UP001238163"/>
    </source>
</evidence>
<dbReference type="InterPro" id="IPR010978">
    <property type="entry name" value="tRNA-bd_arm"/>
</dbReference>
<sequence>MTDLEKELQDALAQVKTALAAVSDMNALEECRVRFLGRKGLMPALMAQLGKVPQDQKPAVGKTVNLVKQEIQQAFDDCGARLNQDQKTASALDVTLPGRQRAIGHKHPINLVMDSAVAIFRRMGFIVADGPDIETVANNFDALNSPQDHPSRTPDDTFYFDLDQHHWLDPEALILRTQTSPVQIRAMKAQKPPVRIICPGRCYRRDTPDATHGMSFHQIEGLYVDQCVSLADLKGTLAAFAREMFGTHTKVRFRPHFFPFTEPSVECDASCIVCGGKGCRVCKGSGWIEIAGAGMVNPAVFQNVGYDPDTTTGFAFGLGIERMAMIRYAINDLRLLYDNDVRFLHQF</sequence>
<dbReference type="GO" id="GO:0000287">
    <property type="term" value="F:magnesium ion binding"/>
    <property type="evidence" value="ECO:0007669"/>
    <property type="project" value="UniProtKB-UniRule"/>
</dbReference>
<dbReference type="GO" id="GO:0006432">
    <property type="term" value="P:phenylalanyl-tRNA aminoacylation"/>
    <property type="evidence" value="ECO:0007669"/>
    <property type="project" value="UniProtKB-UniRule"/>
</dbReference>
<evidence type="ECO:0000259" key="14">
    <source>
        <dbReference type="PROSITE" id="PS50862"/>
    </source>
</evidence>
<evidence type="ECO:0000256" key="6">
    <source>
        <dbReference type="ARBA" id="ARBA00022723"/>
    </source>
</evidence>
<dbReference type="SUPFAM" id="SSF55681">
    <property type="entry name" value="Class II aaRS and biotin synthetases"/>
    <property type="match status" value="1"/>
</dbReference>
<dbReference type="EC" id="6.1.1.20" evidence="13"/>
<dbReference type="PANTHER" id="PTHR11538">
    <property type="entry name" value="PHENYLALANYL-TRNA SYNTHETASE"/>
    <property type="match status" value="1"/>
</dbReference>
<dbReference type="EMBL" id="JAUSVL010000001">
    <property type="protein sequence ID" value="MDQ0291669.1"/>
    <property type="molecule type" value="Genomic_DNA"/>
</dbReference>
<dbReference type="InterPro" id="IPR006195">
    <property type="entry name" value="aa-tRNA-synth_II"/>
</dbReference>
<dbReference type="Proteomes" id="UP001238163">
    <property type="component" value="Unassembled WGS sequence"/>
</dbReference>
<dbReference type="CDD" id="cd00496">
    <property type="entry name" value="PheRS_alpha_core"/>
    <property type="match status" value="1"/>
</dbReference>